<keyword evidence="3" id="KW-1185">Reference proteome</keyword>
<proteinExistence type="predicted"/>
<protein>
    <submittedName>
        <fullName evidence="2">Uncharacterized protein</fullName>
    </submittedName>
</protein>
<dbReference type="AlphaFoldDB" id="A0A4Q7XYL7"/>
<dbReference type="Proteomes" id="UP000292958">
    <property type="component" value="Unassembled WGS sequence"/>
</dbReference>
<sequence length="124" mass="13870">MNKTDPFGSLSEFQPKEPMKGEVNGATLQDMEKVSADHGFSIKNFEEKRNVFRTRRGPRAPKSLPITMRVRVNAWNRFQQYCELNDISVADAFDELTANLPSINGSRTVMSNATNDSADSVVAE</sequence>
<dbReference type="OrthoDB" id="7997521at2"/>
<name>A0A4Q7XYL7_9BACT</name>
<accession>A0A4Q7XYL7</accession>
<evidence type="ECO:0000313" key="3">
    <source>
        <dbReference type="Proteomes" id="UP000292958"/>
    </source>
</evidence>
<gene>
    <name evidence="2" type="ORF">BDD14_6638</name>
</gene>
<reference evidence="2 3" key="1">
    <citation type="submission" date="2019-02" db="EMBL/GenBank/DDBJ databases">
        <title>Genomic Encyclopedia of Archaeal and Bacterial Type Strains, Phase II (KMG-II): from individual species to whole genera.</title>
        <authorList>
            <person name="Goeker M."/>
        </authorList>
    </citation>
    <scope>NUCLEOTIDE SEQUENCE [LARGE SCALE GENOMIC DNA]</scope>
    <source>
        <strain evidence="2 3">DSM 18101</strain>
    </source>
</reference>
<evidence type="ECO:0000256" key="1">
    <source>
        <dbReference type="SAM" id="MobiDB-lite"/>
    </source>
</evidence>
<comment type="caution">
    <text evidence="2">The sequence shown here is derived from an EMBL/GenBank/DDBJ whole genome shotgun (WGS) entry which is preliminary data.</text>
</comment>
<dbReference type="RefSeq" id="WP_130425500.1">
    <property type="nucleotide sequence ID" value="NZ_SHKW01000008.1"/>
</dbReference>
<dbReference type="EMBL" id="SHKW01000008">
    <property type="protein sequence ID" value="RZU29044.1"/>
    <property type="molecule type" value="Genomic_DNA"/>
</dbReference>
<evidence type="ECO:0000313" key="2">
    <source>
        <dbReference type="EMBL" id="RZU29044.1"/>
    </source>
</evidence>
<organism evidence="2 3">
    <name type="scientific">Edaphobacter modestus</name>
    <dbReference type="NCBI Taxonomy" id="388466"/>
    <lineage>
        <taxon>Bacteria</taxon>
        <taxon>Pseudomonadati</taxon>
        <taxon>Acidobacteriota</taxon>
        <taxon>Terriglobia</taxon>
        <taxon>Terriglobales</taxon>
        <taxon>Acidobacteriaceae</taxon>
        <taxon>Edaphobacter</taxon>
    </lineage>
</organism>
<feature type="region of interest" description="Disordered" evidence="1">
    <location>
        <begin position="1"/>
        <end position="22"/>
    </location>
</feature>